<comment type="similarity">
    <text evidence="3">Belongs to the metallo-dependent hydrolases superfamily.</text>
</comment>
<proteinExistence type="inferred from homology"/>
<keyword evidence="6" id="KW-1185">Reference proteome</keyword>
<dbReference type="InterPro" id="IPR032465">
    <property type="entry name" value="ACMSD"/>
</dbReference>
<comment type="caution">
    <text evidence="5">The sequence shown here is derived from an EMBL/GenBank/DDBJ whole genome shotgun (WGS) entry which is preliminary data.</text>
</comment>
<evidence type="ECO:0000256" key="2">
    <source>
        <dbReference type="ARBA" id="ARBA00023239"/>
    </source>
</evidence>
<dbReference type="PANTHER" id="PTHR21240">
    <property type="entry name" value="2-AMINO-3-CARBOXYLMUCONATE-6-SEMIALDEHYDE DECARBOXYLASE"/>
    <property type="match status" value="1"/>
</dbReference>
<dbReference type="InterPro" id="IPR006680">
    <property type="entry name" value="Amidohydro-rel"/>
</dbReference>
<protein>
    <recommendedName>
        <fullName evidence="4">Amidohydrolase-related domain-containing protein</fullName>
    </recommendedName>
</protein>
<evidence type="ECO:0000256" key="1">
    <source>
        <dbReference type="ARBA" id="ARBA00022793"/>
    </source>
</evidence>
<dbReference type="Gene3D" id="3.20.20.140">
    <property type="entry name" value="Metal-dependent hydrolases"/>
    <property type="match status" value="1"/>
</dbReference>
<dbReference type="Pfam" id="PF04909">
    <property type="entry name" value="Amidohydro_2"/>
    <property type="match status" value="1"/>
</dbReference>
<dbReference type="PANTHER" id="PTHR21240:SF30">
    <property type="entry name" value="AMIDOHYDROLASE-RELATED DOMAIN-CONTAINING PROTEIN-RELATED"/>
    <property type="match status" value="1"/>
</dbReference>
<evidence type="ECO:0000259" key="4">
    <source>
        <dbReference type="Pfam" id="PF04909"/>
    </source>
</evidence>
<gene>
    <name evidence="5" type="ORF">MFIFM68171_07574</name>
</gene>
<dbReference type="GeneID" id="98178317"/>
<dbReference type="SUPFAM" id="SSF51556">
    <property type="entry name" value="Metallo-dependent hydrolases"/>
    <property type="match status" value="1"/>
</dbReference>
<dbReference type="RefSeq" id="XP_070919095.1">
    <property type="nucleotide sequence ID" value="XM_071062994.1"/>
</dbReference>
<dbReference type="EMBL" id="BAAFSV010000004">
    <property type="protein sequence ID" value="GAB1317364.1"/>
    <property type="molecule type" value="Genomic_DNA"/>
</dbReference>
<keyword evidence="2 3" id="KW-0456">Lyase</keyword>
<keyword evidence="1 3" id="KW-0210">Decarboxylase</keyword>
<reference evidence="5 6" key="1">
    <citation type="submission" date="2024-09" db="EMBL/GenBank/DDBJ databases">
        <title>Itraconazole resistance in Madurella fahalii resulting from another homologue of gene encoding cytochrome P450 14-alpha sterol demethylase (CYP51).</title>
        <authorList>
            <person name="Yoshioka I."/>
            <person name="Fahal A.H."/>
            <person name="Kaneko S."/>
            <person name="Yaguchi T."/>
        </authorList>
    </citation>
    <scope>NUCLEOTIDE SEQUENCE [LARGE SCALE GENOMIC DNA]</scope>
    <source>
        <strain evidence="5 6">IFM 68171</strain>
    </source>
</reference>
<dbReference type="InterPro" id="IPR032466">
    <property type="entry name" value="Metal_Hydrolase"/>
</dbReference>
<sequence length="346" mass="37816">MTPPLITLEEHFFSTSSPASLKASYSEQLKHVPNVYAKLTDLTGDPAGPRRRDMAAGRVALQVISHVPGLAGYDAAACRAANNELRAAVREEERRAGGTAREGRARFAGLAVAPMADPAAAAAELRRAVAELGFVGALVDNHARGRFYDGPEYDVWWAAAEELGAPVYLHPSWPSEEVAARYRGNFAEAAAASMASSGLGWHADTALHVMRLFASGLFDRRPALKIIIGHMGETIPFLLQRIQALSPRWGTFRRDFKTVYDENVWITTSGVWSVDPMRCILANTRVDRILYSVDYPFQKNEIGLAWIKELEESGLVNDEQLKAIAYGNAEKLLGVKAPVVGEEALN</sequence>
<name>A0ABQ0GHX3_9PEZI</name>
<feature type="domain" description="Amidohydrolase-related" evidence="4">
    <location>
        <begin position="45"/>
        <end position="334"/>
    </location>
</feature>
<evidence type="ECO:0000256" key="3">
    <source>
        <dbReference type="RuleBase" id="RU366045"/>
    </source>
</evidence>
<evidence type="ECO:0000313" key="5">
    <source>
        <dbReference type="EMBL" id="GAB1317364.1"/>
    </source>
</evidence>
<evidence type="ECO:0000313" key="6">
    <source>
        <dbReference type="Proteomes" id="UP001628179"/>
    </source>
</evidence>
<dbReference type="Proteomes" id="UP001628179">
    <property type="component" value="Unassembled WGS sequence"/>
</dbReference>
<accession>A0ABQ0GHX3</accession>
<organism evidence="5 6">
    <name type="scientific">Madurella fahalii</name>
    <dbReference type="NCBI Taxonomy" id="1157608"/>
    <lineage>
        <taxon>Eukaryota</taxon>
        <taxon>Fungi</taxon>
        <taxon>Dikarya</taxon>
        <taxon>Ascomycota</taxon>
        <taxon>Pezizomycotina</taxon>
        <taxon>Sordariomycetes</taxon>
        <taxon>Sordariomycetidae</taxon>
        <taxon>Sordariales</taxon>
        <taxon>Sordariales incertae sedis</taxon>
        <taxon>Madurella</taxon>
    </lineage>
</organism>